<gene>
    <name evidence="3" type="primary">oafA</name>
</gene>
<sequence length="353" mass="40793">MGKNLMMDKNYGPTNFITGLRGIAILFVLLTHALGDGSSELGSYLKTLVLNGRFGVQMFFVISGFTIFYQFYSAGYKFKKFMLVRLLRLGLPYYPIIILLWTLYHYGILQPIYWANHTGADVDLVNVFMHFTYLGMLSEKYINTIIGVEWTLYVEVFYYLFIGSIISFFLMSSQKKWFVMILTFVFFISLLSPLILKFLGVAHLTIEWSPIKYGYLFILGGLGYYVREKYSSSTQLSNVSCIFLFLCIFLMPFVNSNLIKEVSFGFSTFLVICFSINGGLIKFMLENKVIIFLGNISFSLYLLHMPVISFFKSVFDSTMMIFSLSVIVSLLLSKIYYNLVERTLYTKLKRKII</sequence>
<keyword evidence="1" id="KW-0472">Membrane</keyword>
<feature type="transmembrane region" description="Helical" evidence="1">
    <location>
        <begin position="238"/>
        <end position="258"/>
    </location>
</feature>
<feature type="transmembrane region" description="Helical" evidence="1">
    <location>
        <begin position="12"/>
        <end position="34"/>
    </location>
</feature>
<feature type="transmembrane region" description="Helical" evidence="1">
    <location>
        <begin position="150"/>
        <end position="170"/>
    </location>
</feature>
<feature type="transmembrane region" description="Helical" evidence="1">
    <location>
        <begin position="54"/>
        <end position="72"/>
    </location>
</feature>
<feature type="transmembrane region" description="Helical" evidence="1">
    <location>
        <begin position="264"/>
        <end position="283"/>
    </location>
</feature>
<keyword evidence="1" id="KW-1133">Transmembrane helix</keyword>
<feature type="transmembrane region" description="Helical" evidence="1">
    <location>
        <begin position="93"/>
        <end position="114"/>
    </location>
</feature>
<evidence type="ECO:0000256" key="1">
    <source>
        <dbReference type="SAM" id="Phobius"/>
    </source>
</evidence>
<dbReference type="EMBL" id="MK455085">
    <property type="protein sequence ID" value="QEQ70810.1"/>
    <property type="molecule type" value="Genomic_DNA"/>
</dbReference>
<keyword evidence="1" id="KW-0812">Transmembrane</keyword>
<dbReference type="InterPro" id="IPR002656">
    <property type="entry name" value="Acyl_transf_3_dom"/>
</dbReference>
<feature type="transmembrane region" description="Helical" evidence="1">
    <location>
        <begin position="177"/>
        <end position="196"/>
    </location>
</feature>
<protein>
    <submittedName>
        <fullName evidence="3">Putative acyltransferase</fullName>
    </submittedName>
</protein>
<feature type="transmembrane region" description="Helical" evidence="1">
    <location>
        <begin position="290"/>
        <end position="311"/>
    </location>
</feature>
<feature type="domain" description="Acyltransferase 3" evidence="2">
    <location>
        <begin position="16"/>
        <end position="333"/>
    </location>
</feature>
<proteinExistence type="predicted"/>
<dbReference type="AlphaFoldDB" id="A0A5Q5AX87"/>
<evidence type="ECO:0000313" key="3">
    <source>
        <dbReference type="EMBL" id="QEQ70810.1"/>
    </source>
</evidence>
<keyword evidence="3" id="KW-0012">Acyltransferase</keyword>
<feature type="transmembrane region" description="Helical" evidence="1">
    <location>
        <begin position="208"/>
        <end position="226"/>
    </location>
</feature>
<dbReference type="PANTHER" id="PTHR23028">
    <property type="entry name" value="ACETYLTRANSFERASE"/>
    <property type="match status" value="1"/>
</dbReference>
<dbReference type="InterPro" id="IPR050879">
    <property type="entry name" value="Acyltransferase_3"/>
</dbReference>
<keyword evidence="3" id="KW-0808">Transferase</keyword>
<dbReference type="RefSeq" id="WP_203528152.1">
    <property type="nucleotide sequence ID" value="NZ_CP099934.1"/>
</dbReference>
<dbReference type="Pfam" id="PF01757">
    <property type="entry name" value="Acyl_transf_3"/>
    <property type="match status" value="1"/>
</dbReference>
<evidence type="ECO:0000259" key="2">
    <source>
        <dbReference type="Pfam" id="PF01757"/>
    </source>
</evidence>
<organism evidence="3">
    <name type="scientific">Vibrio parahaemolyticus</name>
    <dbReference type="NCBI Taxonomy" id="670"/>
    <lineage>
        <taxon>Bacteria</taxon>
        <taxon>Pseudomonadati</taxon>
        <taxon>Pseudomonadota</taxon>
        <taxon>Gammaproteobacteria</taxon>
        <taxon>Vibrionales</taxon>
        <taxon>Vibrionaceae</taxon>
        <taxon>Vibrio</taxon>
    </lineage>
</organism>
<feature type="transmembrane region" description="Helical" evidence="1">
    <location>
        <begin position="317"/>
        <end position="340"/>
    </location>
</feature>
<dbReference type="GO" id="GO:0016747">
    <property type="term" value="F:acyltransferase activity, transferring groups other than amino-acyl groups"/>
    <property type="evidence" value="ECO:0007669"/>
    <property type="project" value="InterPro"/>
</dbReference>
<reference evidence="3" key="1">
    <citation type="journal article" date="2019" name="Int. J. Food Microbiol.">
        <title>Developing a novel molecular serotyping system based on capsular polysaccharide synthesis gene clusters of Vibrio parahaemolyticus.</title>
        <authorList>
            <person name="Pang Y."/>
            <person name="Guo X."/>
            <person name="Tian X."/>
            <person name="Liu F."/>
            <person name="Wang L."/>
            <person name="Wu J."/>
            <person name="Zhang S."/>
            <person name="Li S."/>
            <person name="Liu B."/>
        </authorList>
    </citation>
    <scope>NUCLEOTIDE SEQUENCE</scope>
    <source>
        <strain evidence="3">G2944</strain>
    </source>
</reference>
<accession>A0A5Q5AX87</accession>
<name>A0A5Q5AX87_VIBPH</name>